<feature type="active site" description="Proton donor" evidence="7">
    <location>
        <position position="91"/>
    </location>
</feature>
<comment type="function">
    <text evidence="7">Catalyzes the formation of 6,7-dimethyl-8-ribityllumazine by condensation of 5-amino-6-(D-ribitylamino)uracil with 3,4-dihydroxy-2-butanone 4-phosphate. This is the penultimate step in the biosynthesis of riboflavin.</text>
</comment>
<dbReference type="CDD" id="cd09209">
    <property type="entry name" value="Lumazine_synthase-I"/>
    <property type="match status" value="1"/>
</dbReference>
<dbReference type="STRING" id="1796646.A4V02_10825"/>
<evidence type="ECO:0000256" key="6">
    <source>
        <dbReference type="ARBA" id="ARBA00048785"/>
    </source>
</evidence>
<dbReference type="GO" id="GO:0009349">
    <property type="term" value="C:riboflavin synthase complex"/>
    <property type="evidence" value="ECO:0007669"/>
    <property type="project" value="UniProtKB-UniRule"/>
</dbReference>
<dbReference type="NCBIfam" id="TIGR00114">
    <property type="entry name" value="lumazine-synth"/>
    <property type="match status" value="1"/>
</dbReference>
<dbReference type="GO" id="GO:0000906">
    <property type="term" value="F:6,7-dimethyl-8-ribityllumazine synthase activity"/>
    <property type="evidence" value="ECO:0007669"/>
    <property type="project" value="UniProtKB-UniRule"/>
</dbReference>
<evidence type="ECO:0000256" key="3">
    <source>
        <dbReference type="ARBA" id="ARBA00012664"/>
    </source>
</evidence>
<feature type="binding site" evidence="7">
    <location>
        <position position="116"/>
    </location>
    <ligand>
        <name>5-amino-6-(D-ribitylamino)uracil</name>
        <dbReference type="ChEBI" id="CHEBI:15934"/>
    </ligand>
</feature>
<protein>
    <recommendedName>
        <fullName evidence="3 7">6,7-dimethyl-8-ribityllumazine synthase</fullName>
        <shortName evidence="7">DMRL synthase</shortName>
        <shortName evidence="7">LS</shortName>
        <shortName evidence="7">Lumazine synthase</shortName>
        <ecNumber evidence="3 7">2.5.1.78</ecNumber>
    </recommendedName>
</protein>
<keyword evidence="9" id="KW-1185">Reference proteome</keyword>
<feature type="binding site" evidence="7">
    <location>
        <position position="30"/>
    </location>
    <ligand>
        <name>5-amino-6-(D-ribitylamino)uracil</name>
        <dbReference type="ChEBI" id="CHEBI:15934"/>
    </ligand>
</feature>
<dbReference type="KEGG" id="pary:A4V02_10825"/>
<feature type="binding site" evidence="7">
    <location>
        <begin position="88"/>
        <end position="89"/>
    </location>
    <ligand>
        <name>(2S)-2-hydroxy-3-oxobutyl phosphate</name>
        <dbReference type="ChEBI" id="CHEBI:58830"/>
    </ligand>
</feature>
<sequence>MSTALSTGAPSGELPVISKNAKIALVAARWNSHITTPLAQGAANLLESRGIAYSSFEVPGTVELTYAAARLQPMFDAVIIIGCVIRGDTPHFDYVCQSVTEGMTQLNLNAECPVIFGVLTVNDEQQAIDRAGGRLGNKGTEAAEAAIHMISFAEATAITTDSLQ</sequence>
<dbReference type="EMBL" id="CP015402">
    <property type="protein sequence ID" value="ANU64152.1"/>
    <property type="molecule type" value="Genomic_DNA"/>
</dbReference>
<dbReference type="OrthoDB" id="9809709at2"/>
<name>A0A1B1SBG6_9BACT</name>
<dbReference type="PANTHER" id="PTHR21058">
    <property type="entry name" value="6,7-DIMETHYL-8-RIBITYLLUMAZINE SYNTHASE DMRL SYNTHASE LUMAZINE SYNTHASE"/>
    <property type="match status" value="1"/>
</dbReference>
<feature type="binding site" evidence="7">
    <location>
        <position position="130"/>
    </location>
    <ligand>
        <name>(2S)-2-hydroxy-3-oxobutyl phosphate</name>
        <dbReference type="ChEBI" id="CHEBI:58830"/>
    </ligand>
</feature>
<dbReference type="GeneID" id="65537364"/>
<evidence type="ECO:0000256" key="4">
    <source>
        <dbReference type="ARBA" id="ARBA00022619"/>
    </source>
</evidence>
<evidence type="ECO:0000256" key="5">
    <source>
        <dbReference type="ARBA" id="ARBA00022679"/>
    </source>
</evidence>
<comment type="similarity">
    <text evidence="2 7">Belongs to the DMRL synthase family.</text>
</comment>
<feature type="binding site" evidence="7">
    <location>
        <begin position="83"/>
        <end position="85"/>
    </location>
    <ligand>
        <name>5-amino-6-(D-ribitylamino)uracil</name>
        <dbReference type="ChEBI" id="CHEBI:15934"/>
    </ligand>
</feature>
<evidence type="ECO:0000256" key="2">
    <source>
        <dbReference type="ARBA" id="ARBA00007424"/>
    </source>
</evidence>
<dbReference type="GO" id="GO:0005829">
    <property type="term" value="C:cytosol"/>
    <property type="evidence" value="ECO:0007669"/>
    <property type="project" value="TreeGrafter"/>
</dbReference>
<comment type="catalytic activity">
    <reaction evidence="6 7">
        <text>(2S)-2-hydroxy-3-oxobutyl phosphate + 5-amino-6-(D-ribitylamino)uracil = 6,7-dimethyl-8-(1-D-ribityl)lumazine + phosphate + 2 H2O + H(+)</text>
        <dbReference type="Rhea" id="RHEA:26152"/>
        <dbReference type="ChEBI" id="CHEBI:15377"/>
        <dbReference type="ChEBI" id="CHEBI:15378"/>
        <dbReference type="ChEBI" id="CHEBI:15934"/>
        <dbReference type="ChEBI" id="CHEBI:43474"/>
        <dbReference type="ChEBI" id="CHEBI:58201"/>
        <dbReference type="ChEBI" id="CHEBI:58830"/>
        <dbReference type="EC" id="2.5.1.78"/>
    </reaction>
</comment>
<dbReference type="InterPro" id="IPR002180">
    <property type="entry name" value="LS/RS"/>
</dbReference>
<evidence type="ECO:0000256" key="7">
    <source>
        <dbReference type="HAMAP-Rule" id="MF_00178"/>
    </source>
</evidence>
<dbReference type="UniPathway" id="UPA00275">
    <property type="reaction ID" value="UER00404"/>
</dbReference>
<reference evidence="9" key="1">
    <citation type="submission" date="2016-04" db="EMBL/GenBank/DDBJ databases">
        <title>Complete Genome Sequences of Twelve Strains of a Stable Defined Moderately Diverse Mouse Microbiota 2 (sDMDMm2).</title>
        <authorList>
            <person name="Uchimura Y."/>
            <person name="Wyss M."/>
            <person name="Brugiroux S."/>
            <person name="Limenitakis J.P."/>
            <person name="Stecher B."/>
            <person name="McCoy K.D."/>
            <person name="Macpherson A.J."/>
        </authorList>
    </citation>
    <scope>NUCLEOTIDE SEQUENCE [LARGE SCALE GENOMIC DNA]</scope>
    <source>
        <strain evidence="9">YL27</strain>
    </source>
</reference>
<dbReference type="Proteomes" id="UP000186351">
    <property type="component" value="Chromosome"/>
</dbReference>
<dbReference type="AlphaFoldDB" id="A0A1B1SBG6"/>
<evidence type="ECO:0000313" key="9">
    <source>
        <dbReference type="Proteomes" id="UP000186351"/>
    </source>
</evidence>
<feature type="binding site" evidence="7">
    <location>
        <begin position="61"/>
        <end position="63"/>
    </location>
    <ligand>
        <name>5-amino-6-(D-ribitylamino)uracil</name>
        <dbReference type="ChEBI" id="CHEBI:15934"/>
    </ligand>
</feature>
<dbReference type="InterPro" id="IPR036467">
    <property type="entry name" value="LS/RS_sf"/>
</dbReference>
<accession>A0A1B1SBG6</accession>
<dbReference type="RefSeq" id="WP_068961438.1">
    <property type="nucleotide sequence ID" value="NZ_CAJTAP010000001.1"/>
</dbReference>
<keyword evidence="5 7" id="KW-0808">Transferase</keyword>
<dbReference type="PANTHER" id="PTHR21058:SF0">
    <property type="entry name" value="6,7-DIMETHYL-8-RIBITYLLUMAZINE SYNTHASE"/>
    <property type="match status" value="1"/>
</dbReference>
<proteinExistence type="inferred from homology"/>
<dbReference type="Pfam" id="PF00885">
    <property type="entry name" value="DMRL_synthase"/>
    <property type="match status" value="1"/>
</dbReference>
<dbReference type="SUPFAM" id="SSF52121">
    <property type="entry name" value="Lumazine synthase"/>
    <property type="match status" value="1"/>
</dbReference>
<dbReference type="HAMAP" id="MF_00178">
    <property type="entry name" value="Lumazine_synth"/>
    <property type="match status" value="1"/>
</dbReference>
<comment type="pathway">
    <text evidence="1 7">Cofactor biosynthesis; riboflavin biosynthesis; riboflavin from 2-hydroxy-3-oxobutyl phosphate and 5-amino-6-(D-ribitylamino)uracil: step 1/2.</text>
</comment>
<keyword evidence="4 7" id="KW-0686">Riboflavin biosynthesis</keyword>
<gene>
    <name evidence="7" type="primary">ribH</name>
    <name evidence="8" type="ORF">A4V02_10825</name>
</gene>
<dbReference type="Gene3D" id="3.40.50.960">
    <property type="entry name" value="Lumazine/riboflavin synthase"/>
    <property type="match status" value="1"/>
</dbReference>
<evidence type="ECO:0000256" key="1">
    <source>
        <dbReference type="ARBA" id="ARBA00004917"/>
    </source>
</evidence>
<organism evidence="8 9">
    <name type="scientific">Muribaculum intestinale</name>
    <dbReference type="NCBI Taxonomy" id="1796646"/>
    <lineage>
        <taxon>Bacteria</taxon>
        <taxon>Pseudomonadati</taxon>
        <taxon>Bacteroidota</taxon>
        <taxon>Bacteroidia</taxon>
        <taxon>Bacteroidales</taxon>
        <taxon>Muribaculaceae</taxon>
        <taxon>Muribaculum</taxon>
    </lineage>
</organism>
<dbReference type="InterPro" id="IPR034964">
    <property type="entry name" value="LS"/>
</dbReference>
<dbReference type="GO" id="GO:0009231">
    <property type="term" value="P:riboflavin biosynthetic process"/>
    <property type="evidence" value="ECO:0007669"/>
    <property type="project" value="UniProtKB-UniRule"/>
</dbReference>
<evidence type="ECO:0000313" key="8">
    <source>
        <dbReference type="EMBL" id="ANU64152.1"/>
    </source>
</evidence>
<accession>A0A1Z2XH47</accession>
<dbReference type="EC" id="2.5.1.78" evidence="3 7"/>